<sequence>MLVKPKHCFKHELPIFSYKKGGRGEAKEIPSFSTKNSSIFPQALQATLIPTAAKNNQDNLHRTPHRQERVQVPDEVEALKKCLKVGTVGKRPRAQQRSSKLTILFIAIGVNSLTENQYFRMIKLKKSMVGKHIRDSNKAIGIPTLPSGGL</sequence>
<organism evidence="1 2">
    <name type="scientific">Lactuca saligna</name>
    <name type="common">Willowleaf lettuce</name>
    <dbReference type="NCBI Taxonomy" id="75948"/>
    <lineage>
        <taxon>Eukaryota</taxon>
        <taxon>Viridiplantae</taxon>
        <taxon>Streptophyta</taxon>
        <taxon>Embryophyta</taxon>
        <taxon>Tracheophyta</taxon>
        <taxon>Spermatophyta</taxon>
        <taxon>Magnoliopsida</taxon>
        <taxon>eudicotyledons</taxon>
        <taxon>Gunneridae</taxon>
        <taxon>Pentapetalae</taxon>
        <taxon>asterids</taxon>
        <taxon>campanulids</taxon>
        <taxon>Asterales</taxon>
        <taxon>Asteraceae</taxon>
        <taxon>Cichorioideae</taxon>
        <taxon>Cichorieae</taxon>
        <taxon>Lactucinae</taxon>
        <taxon>Lactuca</taxon>
    </lineage>
</organism>
<name>A0AA35ZW94_LACSI</name>
<proteinExistence type="predicted"/>
<reference evidence="1" key="1">
    <citation type="submission" date="2023-04" db="EMBL/GenBank/DDBJ databases">
        <authorList>
            <person name="Vijverberg K."/>
            <person name="Xiong W."/>
            <person name="Schranz E."/>
        </authorList>
    </citation>
    <scope>NUCLEOTIDE SEQUENCE</scope>
</reference>
<accession>A0AA35ZW94</accession>
<dbReference type="AlphaFoldDB" id="A0AA35ZW94"/>
<evidence type="ECO:0000313" key="2">
    <source>
        <dbReference type="Proteomes" id="UP001177003"/>
    </source>
</evidence>
<dbReference type="EMBL" id="OX465084">
    <property type="protein sequence ID" value="CAI9300030.1"/>
    <property type="molecule type" value="Genomic_DNA"/>
</dbReference>
<dbReference type="Proteomes" id="UP001177003">
    <property type="component" value="Chromosome 8"/>
</dbReference>
<protein>
    <submittedName>
        <fullName evidence="1">Uncharacterized protein</fullName>
    </submittedName>
</protein>
<evidence type="ECO:0000313" key="1">
    <source>
        <dbReference type="EMBL" id="CAI9300030.1"/>
    </source>
</evidence>
<keyword evidence="2" id="KW-1185">Reference proteome</keyword>
<gene>
    <name evidence="1" type="ORF">LSALG_LOCUS38704</name>
</gene>